<feature type="compositionally biased region" description="Polar residues" evidence="4">
    <location>
        <begin position="222"/>
        <end position="238"/>
    </location>
</feature>
<dbReference type="Gene3D" id="3.30.70.330">
    <property type="match status" value="2"/>
</dbReference>
<gene>
    <name evidence="6" type="ORF">TcWFU_002999</name>
</gene>
<feature type="region of interest" description="Disordered" evidence="4">
    <location>
        <begin position="70"/>
        <end position="90"/>
    </location>
</feature>
<feature type="region of interest" description="Disordered" evidence="4">
    <location>
        <begin position="222"/>
        <end position="261"/>
    </location>
</feature>
<evidence type="ECO:0000256" key="3">
    <source>
        <dbReference type="PROSITE-ProRule" id="PRU00176"/>
    </source>
</evidence>
<dbReference type="InterPro" id="IPR012677">
    <property type="entry name" value="Nucleotide-bd_a/b_plait_sf"/>
</dbReference>
<dbReference type="InterPro" id="IPR013083">
    <property type="entry name" value="Znf_RING/FYVE/PHD"/>
</dbReference>
<feature type="compositionally biased region" description="Low complexity" evidence="4">
    <location>
        <begin position="70"/>
        <end position="81"/>
    </location>
</feature>
<dbReference type="Pfam" id="PF00076">
    <property type="entry name" value="RRM_1"/>
    <property type="match status" value="2"/>
</dbReference>
<dbReference type="EMBL" id="JAKROA010000017">
    <property type="protein sequence ID" value="KAL5103503.1"/>
    <property type="molecule type" value="Genomic_DNA"/>
</dbReference>
<dbReference type="InterPro" id="IPR035979">
    <property type="entry name" value="RBD_domain_sf"/>
</dbReference>
<accession>A0ABR4Q1F4</accession>
<dbReference type="Gene3D" id="3.30.40.10">
    <property type="entry name" value="Zinc/RING finger domain, C3HC4 (zinc finger)"/>
    <property type="match status" value="1"/>
</dbReference>
<evidence type="ECO:0000256" key="4">
    <source>
        <dbReference type="SAM" id="MobiDB-lite"/>
    </source>
</evidence>
<proteinExistence type="predicted"/>
<dbReference type="SUPFAM" id="SSF54928">
    <property type="entry name" value="RNA-binding domain, RBD"/>
    <property type="match status" value="2"/>
</dbReference>
<reference evidence="6 7" key="1">
    <citation type="journal article" date="2022" name="Front. Cell. Infect. Microbiol.">
        <title>The Genomes of Two Strains of Taenia crassiceps the Animal Model for the Study of Human Cysticercosis.</title>
        <authorList>
            <person name="Bobes R.J."/>
            <person name="Estrada K."/>
            <person name="Rios-Valencia D.G."/>
            <person name="Calderon-Gallegos A."/>
            <person name="de la Torre P."/>
            <person name="Carrero J.C."/>
            <person name="Sanchez-Flores A."/>
            <person name="Laclette J.P."/>
        </authorList>
    </citation>
    <scope>NUCLEOTIDE SEQUENCE [LARGE SCALE GENOMIC DNA]</scope>
    <source>
        <strain evidence="6">WFUcys</strain>
    </source>
</reference>
<dbReference type="SUPFAM" id="SSF57850">
    <property type="entry name" value="RING/U-box"/>
    <property type="match status" value="1"/>
</dbReference>
<protein>
    <recommendedName>
        <fullName evidence="5">RRM domain-containing protein</fullName>
    </recommendedName>
</protein>
<evidence type="ECO:0000259" key="5">
    <source>
        <dbReference type="PROSITE" id="PS50102"/>
    </source>
</evidence>
<keyword evidence="3" id="KW-0694">RNA-binding</keyword>
<keyword evidence="2" id="KW-0539">Nucleus</keyword>
<evidence type="ECO:0000313" key="7">
    <source>
        <dbReference type="Proteomes" id="UP001651158"/>
    </source>
</evidence>
<comment type="caution">
    <text evidence="6">The sequence shown here is derived from an EMBL/GenBank/DDBJ whole genome shotgun (WGS) entry which is preliminary data.</text>
</comment>
<name>A0ABR4Q1F4_9CEST</name>
<dbReference type="Proteomes" id="UP001651158">
    <property type="component" value="Unassembled WGS sequence"/>
</dbReference>
<feature type="domain" description="RRM" evidence="5">
    <location>
        <begin position="150"/>
        <end position="221"/>
    </location>
</feature>
<dbReference type="InterPro" id="IPR000504">
    <property type="entry name" value="RRM_dom"/>
</dbReference>
<dbReference type="SMART" id="SM00360">
    <property type="entry name" value="RRM"/>
    <property type="match status" value="2"/>
</dbReference>
<evidence type="ECO:0000256" key="2">
    <source>
        <dbReference type="ARBA" id="ARBA00023242"/>
    </source>
</evidence>
<organism evidence="6 7">
    <name type="scientific">Taenia crassiceps</name>
    <dbReference type="NCBI Taxonomy" id="6207"/>
    <lineage>
        <taxon>Eukaryota</taxon>
        <taxon>Metazoa</taxon>
        <taxon>Spiralia</taxon>
        <taxon>Lophotrochozoa</taxon>
        <taxon>Platyhelminthes</taxon>
        <taxon>Cestoda</taxon>
        <taxon>Eucestoda</taxon>
        <taxon>Cyclophyllidea</taxon>
        <taxon>Taeniidae</taxon>
        <taxon>Taenia</taxon>
    </lineage>
</organism>
<feature type="domain" description="RRM" evidence="5">
    <location>
        <begin position="268"/>
        <end position="339"/>
    </location>
</feature>
<evidence type="ECO:0000313" key="6">
    <source>
        <dbReference type="EMBL" id="KAL5103503.1"/>
    </source>
</evidence>
<keyword evidence="7" id="KW-1185">Reference proteome</keyword>
<dbReference type="PANTHER" id="PTHR48033">
    <property type="entry name" value="RNA-BINDING (RRM/RBD/RNP MOTIFS) FAMILY PROTEIN"/>
    <property type="match status" value="1"/>
</dbReference>
<evidence type="ECO:0000256" key="1">
    <source>
        <dbReference type="ARBA" id="ARBA00004123"/>
    </source>
</evidence>
<dbReference type="PANTHER" id="PTHR48033:SF10">
    <property type="entry name" value="RNA-BINDING PROTEIN SQUID"/>
    <property type="match status" value="1"/>
</dbReference>
<sequence length="611" mass="68695">MADLVCGVCKKWMSNPYSLPCGHTFCLRPCLLSNASATKSRCIHCSTTFDVAELCPNYAVLMRLNQLSWQQQQQHNPNQNQKEGQKQASRQDQALNHLVEDDGSDQPISLYRKISFVEEVNDRDENVRQDSCQNKDEEDDSVIRDVAASKQIFISGIPAMTNCEELRDYFSRYGTVKDCNVSRHKSFGSLTFESEEAVHKAISQPIQIIGGARVKVKEYIATNKQGTSRRPSSRETANSSSSKFSSRPPFESPNVSAPVPESSLKERQGVFIGGISRTMTVDTLKTALSKLGPVKKVNVNTKRGFAVAVFERPETAKLAISMHWHIIDDSMVEIQPFLPNKMTKKPANNQKNSYGIGAQQFLHSLRLEQVQEQKREKQKLKTSMNTKWTREKSLLSTPCSTCQTPVGVELLNFCHHCCLEVCPQCHENHRSNYVLMLQAKLRDLSRQSAFLKSKSPTLKTEKKAKDKIIEALDNAVLQLYLATNKGLDSAMAKLETIHKANEPTISRLSKRISDLSDGLDIIKDVYPSMEAITDLHDAMEKRKLLEKLILKVAQLKSIIANLPPPLITQMRVSDLPTEIHTHMSDFDLVLLDYSVLPPQLPFSYIVGDKSS</sequence>
<dbReference type="CDD" id="cd16449">
    <property type="entry name" value="RING-HC"/>
    <property type="match status" value="1"/>
</dbReference>
<comment type="subcellular location">
    <subcellularLocation>
        <location evidence="1">Nucleus</location>
    </subcellularLocation>
</comment>
<dbReference type="PROSITE" id="PS50102">
    <property type="entry name" value="RRM"/>
    <property type="match status" value="2"/>
</dbReference>
<feature type="compositionally biased region" description="Low complexity" evidence="4">
    <location>
        <begin position="239"/>
        <end position="253"/>
    </location>
</feature>